<protein>
    <submittedName>
        <fullName evidence="3">Uncharacterized protein</fullName>
    </submittedName>
</protein>
<evidence type="ECO:0000313" key="3">
    <source>
        <dbReference type="EMBL" id="MWV56999.1"/>
    </source>
</evidence>
<evidence type="ECO:0000313" key="2">
    <source>
        <dbReference type="EMBL" id="MTB64916.1"/>
    </source>
</evidence>
<dbReference type="AlphaFoldDB" id="A0A6I4RBX4"/>
<accession>A0A6I4RBX4</accession>
<dbReference type="Proteomes" id="UP000435060">
    <property type="component" value="Unassembled WGS sequence"/>
</dbReference>
<evidence type="ECO:0000313" key="5">
    <source>
        <dbReference type="Proteomes" id="UP000435423"/>
    </source>
</evidence>
<evidence type="ECO:0000313" key="4">
    <source>
        <dbReference type="Proteomes" id="UP000435060"/>
    </source>
</evidence>
<proteinExistence type="predicted"/>
<name>A0A6I4RBX4_9STRE</name>
<evidence type="ECO:0000256" key="1">
    <source>
        <dbReference type="SAM" id="Phobius"/>
    </source>
</evidence>
<reference evidence="2 4" key="2">
    <citation type="submission" date="2019-11" db="EMBL/GenBank/DDBJ databases">
        <title>Streptococcis sp. isolated from the respiratory tract of Marmot.</title>
        <authorList>
            <person name="Zhang G."/>
        </authorList>
    </citation>
    <scope>NUCLEOTIDE SEQUENCE [LARGE SCALE GENOMIC DNA]</scope>
    <source>
        <strain evidence="4">zg-86</strain>
        <strain evidence="2">Zg-86</strain>
    </source>
</reference>
<reference evidence="3 5" key="1">
    <citation type="submission" date="2019-10" db="EMBL/GenBank/DDBJ databases">
        <title>Streptococcis sp, isolated from the respiratory tract of Marmot.</title>
        <authorList>
            <person name="Zhang G."/>
        </authorList>
    </citation>
    <scope>NUCLEOTIDE SEQUENCE [LARGE SCALE GENOMIC DNA]</scope>
    <source>
        <strain evidence="3">Zg-70</strain>
        <strain evidence="5">zg-70</strain>
    </source>
</reference>
<feature type="transmembrane region" description="Helical" evidence="1">
    <location>
        <begin position="71"/>
        <end position="91"/>
    </location>
</feature>
<keyword evidence="1" id="KW-0812">Transmembrane</keyword>
<dbReference type="EMBL" id="WLCG01000011">
    <property type="protein sequence ID" value="MTB64916.1"/>
    <property type="molecule type" value="Genomic_DNA"/>
</dbReference>
<keyword evidence="4" id="KW-1185">Reference proteome</keyword>
<keyword evidence="1" id="KW-1133">Transmembrane helix</keyword>
<dbReference type="EMBL" id="WUBJ01000010">
    <property type="protein sequence ID" value="MWV56999.1"/>
    <property type="molecule type" value="Genomic_DNA"/>
</dbReference>
<comment type="caution">
    <text evidence="3">The sequence shown here is derived from an EMBL/GenBank/DDBJ whole genome shotgun (WGS) entry which is preliminary data.</text>
</comment>
<feature type="transmembrane region" description="Helical" evidence="1">
    <location>
        <begin position="97"/>
        <end position="115"/>
    </location>
</feature>
<sequence>MMTKQVKILAVVVATTVLQVLFGLVMKVSLRQMLGVLACTLLLNGLNAWADIRSTSSEGKPAEQSLTVGQFMKKTWFFQLIMIGIFIWNLLNQSSPFNPFFHLAILLLCYTIGFIKVMKG</sequence>
<dbReference type="Proteomes" id="UP000435423">
    <property type="component" value="Unassembled WGS sequence"/>
</dbReference>
<organism evidence="3 5">
    <name type="scientific">Streptococcus zhangguiae</name>
    <dbReference type="NCBI Taxonomy" id="2664091"/>
    <lineage>
        <taxon>Bacteria</taxon>
        <taxon>Bacillati</taxon>
        <taxon>Bacillota</taxon>
        <taxon>Bacilli</taxon>
        <taxon>Lactobacillales</taxon>
        <taxon>Streptococcaceae</taxon>
        <taxon>Streptococcus</taxon>
    </lineage>
</organism>
<keyword evidence="1" id="KW-0472">Membrane</keyword>
<gene>
    <name evidence="2" type="ORF">GGG87_07895</name>
    <name evidence="3" type="ORF">GGH11_08420</name>
</gene>
<dbReference type="RefSeq" id="WP_154608777.1">
    <property type="nucleotide sequence ID" value="NZ_JABFQS010000011.1"/>
</dbReference>